<feature type="transmembrane region" description="Helical" evidence="1">
    <location>
        <begin position="39"/>
        <end position="59"/>
    </location>
</feature>
<keyword evidence="1" id="KW-0472">Membrane</keyword>
<dbReference type="AlphaFoldDB" id="A0A6L5YR09"/>
<feature type="transmembrane region" description="Helical" evidence="1">
    <location>
        <begin position="113"/>
        <end position="134"/>
    </location>
</feature>
<keyword evidence="1" id="KW-0812">Transmembrane</keyword>
<dbReference type="RefSeq" id="WP_154429467.1">
    <property type="nucleotide sequence ID" value="NZ_VUNI01000006.1"/>
</dbReference>
<feature type="transmembrane region" description="Helical" evidence="1">
    <location>
        <begin position="12"/>
        <end position="33"/>
    </location>
</feature>
<sequence length="144" mass="16169">MRKEDLSAGAVIAEAVGMILGIAYMVLQVYYGIRFHVSPVTWIMNVLVAVLVYTGLTILTHYPEKIHALPPEKCSGKVRMYSIRMVRVIKLLFISSLLIPCISDAFGHQMKGGYSLIAIGIMIVAAVYYEYHILHILRSNNQKK</sequence>
<evidence type="ECO:0000313" key="3">
    <source>
        <dbReference type="Proteomes" id="UP000474024"/>
    </source>
</evidence>
<evidence type="ECO:0000256" key="1">
    <source>
        <dbReference type="SAM" id="Phobius"/>
    </source>
</evidence>
<proteinExistence type="predicted"/>
<evidence type="ECO:0000313" key="2">
    <source>
        <dbReference type="EMBL" id="MST74502.1"/>
    </source>
</evidence>
<feature type="transmembrane region" description="Helical" evidence="1">
    <location>
        <begin position="88"/>
        <end position="107"/>
    </location>
</feature>
<gene>
    <name evidence="2" type="ORF">FYJ75_05545</name>
</gene>
<keyword evidence="3" id="KW-1185">Reference proteome</keyword>
<organism evidence="2 3">
    <name type="scientific">Roseburia porci</name>
    <dbReference type="NCBI Taxonomy" id="2605790"/>
    <lineage>
        <taxon>Bacteria</taxon>
        <taxon>Bacillati</taxon>
        <taxon>Bacillota</taxon>
        <taxon>Clostridia</taxon>
        <taxon>Lachnospirales</taxon>
        <taxon>Lachnospiraceae</taxon>
        <taxon>Roseburia</taxon>
    </lineage>
</organism>
<accession>A0A6L5YR09</accession>
<keyword evidence="1" id="KW-1133">Transmembrane helix</keyword>
<protein>
    <submittedName>
        <fullName evidence="2">Transglycosylase</fullName>
    </submittedName>
</protein>
<dbReference type="EMBL" id="VUNI01000006">
    <property type="protein sequence ID" value="MST74502.1"/>
    <property type="molecule type" value="Genomic_DNA"/>
</dbReference>
<reference evidence="2 3" key="1">
    <citation type="submission" date="2019-08" db="EMBL/GenBank/DDBJ databases">
        <title>In-depth cultivation of the pig gut microbiome towards novel bacterial diversity and tailored functional studies.</title>
        <authorList>
            <person name="Wylensek D."/>
            <person name="Hitch T.C.A."/>
            <person name="Clavel T."/>
        </authorList>
    </citation>
    <scope>NUCLEOTIDE SEQUENCE [LARGE SCALE GENOMIC DNA]</scope>
    <source>
        <strain evidence="2 3">MUC/MUC-530-WT-4D</strain>
    </source>
</reference>
<name>A0A6L5YR09_9FIRM</name>
<dbReference type="Proteomes" id="UP000474024">
    <property type="component" value="Unassembled WGS sequence"/>
</dbReference>
<comment type="caution">
    <text evidence="2">The sequence shown here is derived from an EMBL/GenBank/DDBJ whole genome shotgun (WGS) entry which is preliminary data.</text>
</comment>